<keyword evidence="6" id="KW-0411">Iron-sulfur</keyword>
<gene>
    <name evidence="8" type="ORF">ENU74_01835</name>
</gene>
<keyword evidence="3" id="KW-0949">S-adenosyl-L-methionine</keyword>
<dbReference type="SFLD" id="SFLDG01067">
    <property type="entry name" value="SPASM/twitch_domain_containing"/>
    <property type="match status" value="1"/>
</dbReference>
<dbReference type="SFLD" id="SFLDS00029">
    <property type="entry name" value="Radical_SAM"/>
    <property type="match status" value="1"/>
</dbReference>
<dbReference type="GO" id="GO:0051539">
    <property type="term" value="F:4 iron, 4 sulfur cluster binding"/>
    <property type="evidence" value="ECO:0007669"/>
    <property type="project" value="UniProtKB-KW"/>
</dbReference>
<feature type="domain" description="Radical SAM core" evidence="7">
    <location>
        <begin position="1"/>
        <end position="206"/>
    </location>
</feature>
<keyword evidence="4" id="KW-0479">Metal-binding</keyword>
<dbReference type="NCBIfam" id="TIGR04085">
    <property type="entry name" value="rSAM_more_4Fe4S"/>
    <property type="match status" value="1"/>
</dbReference>
<dbReference type="GO" id="GO:0003824">
    <property type="term" value="F:catalytic activity"/>
    <property type="evidence" value="ECO:0007669"/>
    <property type="project" value="InterPro"/>
</dbReference>
<dbReference type="Pfam" id="PF13186">
    <property type="entry name" value="SPASM"/>
    <property type="match status" value="1"/>
</dbReference>
<dbReference type="EMBL" id="DTDR01000054">
    <property type="protein sequence ID" value="HGK63329.1"/>
    <property type="molecule type" value="Genomic_DNA"/>
</dbReference>
<evidence type="ECO:0000256" key="1">
    <source>
        <dbReference type="ARBA" id="ARBA00001966"/>
    </source>
</evidence>
<evidence type="ECO:0000259" key="7">
    <source>
        <dbReference type="PROSITE" id="PS51918"/>
    </source>
</evidence>
<dbReference type="InterPro" id="IPR006638">
    <property type="entry name" value="Elp3/MiaA/NifB-like_rSAM"/>
</dbReference>
<evidence type="ECO:0000313" key="8">
    <source>
        <dbReference type="EMBL" id="HGK63329.1"/>
    </source>
</evidence>
<name>A0A7V4E2U7_UNCW3</name>
<evidence type="ECO:0000256" key="2">
    <source>
        <dbReference type="ARBA" id="ARBA00022485"/>
    </source>
</evidence>
<comment type="caution">
    <text evidence="8">The sequence shown here is derived from an EMBL/GenBank/DDBJ whole genome shotgun (WGS) entry which is preliminary data.</text>
</comment>
<keyword evidence="2" id="KW-0004">4Fe-4S</keyword>
<protein>
    <submittedName>
        <fullName evidence="8">Radical SAM protein</fullName>
    </submittedName>
</protein>
<dbReference type="CDD" id="cd01335">
    <property type="entry name" value="Radical_SAM"/>
    <property type="match status" value="1"/>
</dbReference>
<dbReference type="PIRSF" id="PIRSF037420">
    <property type="entry name" value="PQQ_syn_pqqE"/>
    <property type="match status" value="1"/>
</dbReference>
<reference evidence="8" key="1">
    <citation type="journal article" date="2020" name="mSystems">
        <title>Genome- and Community-Level Interaction Insights into Carbon Utilization and Element Cycling Functions of Hydrothermarchaeota in Hydrothermal Sediment.</title>
        <authorList>
            <person name="Zhou Z."/>
            <person name="Liu Y."/>
            <person name="Xu W."/>
            <person name="Pan J."/>
            <person name="Luo Z.H."/>
            <person name="Li M."/>
        </authorList>
    </citation>
    <scope>NUCLEOTIDE SEQUENCE [LARGE SCALE GENOMIC DNA]</scope>
    <source>
        <strain evidence="8">SpSt-697</strain>
    </source>
</reference>
<proteinExistence type="predicted"/>
<dbReference type="PROSITE" id="PS51918">
    <property type="entry name" value="RADICAL_SAM"/>
    <property type="match status" value="1"/>
</dbReference>
<keyword evidence="5" id="KW-0408">Iron</keyword>
<dbReference type="InterPro" id="IPR013785">
    <property type="entry name" value="Aldolase_TIM"/>
</dbReference>
<dbReference type="SMART" id="SM00729">
    <property type="entry name" value="Elp3"/>
    <property type="match status" value="1"/>
</dbReference>
<dbReference type="InterPro" id="IPR007197">
    <property type="entry name" value="rSAM"/>
</dbReference>
<accession>A0A7V4E2U7</accession>
<comment type="cofactor">
    <cofactor evidence="1">
        <name>[4Fe-4S] cluster</name>
        <dbReference type="ChEBI" id="CHEBI:49883"/>
    </cofactor>
</comment>
<dbReference type="AlphaFoldDB" id="A0A7V4E2U7"/>
<sequence length="332" mass="38618">MNTPYLIDWAVTNKCNLNCLHCRGMANEELNKENILKIAKEISALSPRWIIIEGGEPLLKKELLKIIEIIFESNIKTYLITNGMFFNENWAKIFKKFNINLMISVDGADKESYEKIRKGASFEKLKEAVTIANEYNILDSALITIGKHNKNQIAKLFQFIKEIGFKKITFLGLKPCKDYEKYLLDRKEYKELLFTIIENQKKTEIDVYVDEPFFKAFLKEYKIEYFPNSQNGIIVPDTSACIFGEYIFIDTNGDVKPCTFAPITIGNVKEKSLRVIWEDMKNSLFIKEIKNLKRKKNPCRECKYLYECGGCLSRIFYLTKDFSNPDPCCPLI</sequence>
<dbReference type="GO" id="GO:0046872">
    <property type="term" value="F:metal ion binding"/>
    <property type="evidence" value="ECO:0007669"/>
    <property type="project" value="UniProtKB-KW"/>
</dbReference>
<dbReference type="InterPro" id="IPR058240">
    <property type="entry name" value="rSAM_sf"/>
</dbReference>
<dbReference type="Gene3D" id="3.20.20.70">
    <property type="entry name" value="Aldolase class I"/>
    <property type="match status" value="1"/>
</dbReference>
<dbReference type="PANTHER" id="PTHR11228:SF7">
    <property type="entry name" value="PQQA PEPTIDE CYCLASE"/>
    <property type="match status" value="1"/>
</dbReference>
<evidence type="ECO:0000256" key="3">
    <source>
        <dbReference type="ARBA" id="ARBA00022691"/>
    </source>
</evidence>
<organism evidence="8">
    <name type="scientific">candidate division WOR-3 bacterium</name>
    <dbReference type="NCBI Taxonomy" id="2052148"/>
    <lineage>
        <taxon>Bacteria</taxon>
        <taxon>Bacteria division WOR-3</taxon>
    </lineage>
</organism>
<evidence type="ECO:0000256" key="4">
    <source>
        <dbReference type="ARBA" id="ARBA00022723"/>
    </source>
</evidence>
<dbReference type="CDD" id="cd21123">
    <property type="entry name" value="SPASM_MftC-like"/>
    <property type="match status" value="1"/>
</dbReference>
<dbReference type="InterPro" id="IPR050377">
    <property type="entry name" value="Radical_SAM_PqqE_MftC-like"/>
</dbReference>
<dbReference type="SFLD" id="SFLDG01386">
    <property type="entry name" value="main_SPASM_domain-containing"/>
    <property type="match status" value="1"/>
</dbReference>
<evidence type="ECO:0000256" key="5">
    <source>
        <dbReference type="ARBA" id="ARBA00023004"/>
    </source>
</evidence>
<dbReference type="InterPro" id="IPR023885">
    <property type="entry name" value="4Fe4S-binding_SPASM_dom"/>
</dbReference>
<dbReference type="PANTHER" id="PTHR11228">
    <property type="entry name" value="RADICAL SAM DOMAIN PROTEIN"/>
    <property type="match status" value="1"/>
</dbReference>
<dbReference type="InterPro" id="IPR017200">
    <property type="entry name" value="PqqE-like"/>
</dbReference>
<evidence type="ECO:0000256" key="6">
    <source>
        <dbReference type="ARBA" id="ARBA00023014"/>
    </source>
</evidence>
<dbReference type="Pfam" id="PF04055">
    <property type="entry name" value="Radical_SAM"/>
    <property type="match status" value="1"/>
</dbReference>
<dbReference type="SUPFAM" id="SSF102114">
    <property type="entry name" value="Radical SAM enzymes"/>
    <property type="match status" value="1"/>
</dbReference>